<gene>
    <name evidence="2" type="ORF">Aiant_55090</name>
</gene>
<keyword evidence="3" id="KW-1185">Reference proteome</keyword>
<sequence>MTVVRRVVAGRVEKYRLIKIKFFIYARPLGYGSHAPARAGHGDLAAGASRAIAAPFILRGWSRSTPTPAPTPRLPATGRLPVVSEPQFAARHNYSRHVPAPDAERPPSRPAPLFLPSRAALYR</sequence>
<dbReference type="RefSeq" id="WP_189329674.1">
    <property type="nucleotide sequence ID" value="NZ_AP023356.1"/>
</dbReference>
<evidence type="ECO:0000313" key="2">
    <source>
        <dbReference type="EMBL" id="BCJ44852.1"/>
    </source>
</evidence>
<dbReference type="EMBL" id="AP023356">
    <property type="protein sequence ID" value="BCJ44852.1"/>
    <property type="molecule type" value="Genomic_DNA"/>
</dbReference>
<name>A0ABN6CHD7_9ACTN</name>
<accession>A0ABN6CHD7</accession>
<evidence type="ECO:0000256" key="1">
    <source>
        <dbReference type="SAM" id="MobiDB-lite"/>
    </source>
</evidence>
<feature type="region of interest" description="Disordered" evidence="1">
    <location>
        <begin position="93"/>
        <end position="123"/>
    </location>
</feature>
<protein>
    <submittedName>
        <fullName evidence="2">Uncharacterized protein</fullName>
    </submittedName>
</protein>
<reference evidence="2 3" key="1">
    <citation type="submission" date="2020-08" db="EMBL/GenBank/DDBJ databases">
        <title>Whole genome shotgun sequence of Actinoplanes ianthinogenes NBRC 13996.</title>
        <authorList>
            <person name="Komaki H."/>
            <person name="Tamura T."/>
        </authorList>
    </citation>
    <scope>NUCLEOTIDE SEQUENCE [LARGE SCALE GENOMIC DNA]</scope>
    <source>
        <strain evidence="2 3">NBRC 13996</strain>
    </source>
</reference>
<organism evidence="2 3">
    <name type="scientific">Actinoplanes ianthinogenes</name>
    <dbReference type="NCBI Taxonomy" id="122358"/>
    <lineage>
        <taxon>Bacteria</taxon>
        <taxon>Bacillati</taxon>
        <taxon>Actinomycetota</taxon>
        <taxon>Actinomycetes</taxon>
        <taxon>Micromonosporales</taxon>
        <taxon>Micromonosporaceae</taxon>
        <taxon>Actinoplanes</taxon>
    </lineage>
</organism>
<proteinExistence type="predicted"/>
<dbReference type="Proteomes" id="UP000676967">
    <property type="component" value="Chromosome"/>
</dbReference>
<evidence type="ECO:0000313" key="3">
    <source>
        <dbReference type="Proteomes" id="UP000676967"/>
    </source>
</evidence>